<dbReference type="SUPFAM" id="SSF56112">
    <property type="entry name" value="Protein kinase-like (PK-like)"/>
    <property type="match status" value="1"/>
</dbReference>
<dbReference type="Pfam" id="PF00069">
    <property type="entry name" value="Pkinase"/>
    <property type="match status" value="1"/>
</dbReference>
<reference evidence="3 4" key="1">
    <citation type="submission" date="2024-02" db="EMBL/GenBank/DDBJ databases">
        <authorList>
            <person name="Vignale AGUSTIN F."/>
            <person name="Sosa J E."/>
            <person name="Modenutti C."/>
        </authorList>
    </citation>
    <scope>NUCLEOTIDE SEQUENCE [LARGE SCALE GENOMIC DNA]</scope>
</reference>
<feature type="compositionally biased region" description="Polar residues" evidence="1">
    <location>
        <begin position="41"/>
        <end position="69"/>
    </location>
</feature>
<proteinExistence type="predicted"/>
<dbReference type="Gene3D" id="3.30.200.20">
    <property type="entry name" value="Phosphorylase Kinase, domain 1"/>
    <property type="match status" value="1"/>
</dbReference>
<keyword evidence="4" id="KW-1185">Reference proteome</keyword>
<dbReference type="InterPro" id="IPR000719">
    <property type="entry name" value="Prot_kinase_dom"/>
</dbReference>
<dbReference type="EMBL" id="CAUOFW020003192">
    <property type="protein sequence ID" value="CAK9158519.1"/>
    <property type="molecule type" value="Genomic_DNA"/>
</dbReference>
<accession>A0ABC8SMV9</accession>
<dbReference type="Gene3D" id="1.10.510.10">
    <property type="entry name" value="Transferase(Phosphotransferase) domain 1"/>
    <property type="match status" value="1"/>
</dbReference>
<dbReference type="PROSITE" id="PS50011">
    <property type="entry name" value="PROTEIN_KINASE_DOM"/>
    <property type="match status" value="1"/>
</dbReference>
<evidence type="ECO:0000313" key="3">
    <source>
        <dbReference type="EMBL" id="CAK9158519.1"/>
    </source>
</evidence>
<dbReference type="AlphaFoldDB" id="A0ABC8SMV9"/>
<organism evidence="3 4">
    <name type="scientific">Ilex paraguariensis</name>
    <name type="common">yerba mate</name>
    <dbReference type="NCBI Taxonomy" id="185542"/>
    <lineage>
        <taxon>Eukaryota</taxon>
        <taxon>Viridiplantae</taxon>
        <taxon>Streptophyta</taxon>
        <taxon>Embryophyta</taxon>
        <taxon>Tracheophyta</taxon>
        <taxon>Spermatophyta</taxon>
        <taxon>Magnoliopsida</taxon>
        <taxon>eudicotyledons</taxon>
        <taxon>Gunneridae</taxon>
        <taxon>Pentapetalae</taxon>
        <taxon>asterids</taxon>
        <taxon>campanulids</taxon>
        <taxon>Aquifoliales</taxon>
        <taxon>Aquifoliaceae</taxon>
        <taxon>Ilex</taxon>
    </lineage>
</organism>
<evidence type="ECO:0000313" key="4">
    <source>
        <dbReference type="Proteomes" id="UP001642360"/>
    </source>
</evidence>
<protein>
    <recommendedName>
        <fullName evidence="2">Protein kinase domain-containing protein</fullName>
    </recommendedName>
</protein>
<name>A0ABC8SMV9_9AQUA</name>
<evidence type="ECO:0000256" key="1">
    <source>
        <dbReference type="SAM" id="MobiDB-lite"/>
    </source>
</evidence>
<dbReference type="PANTHER" id="PTHR46863:SF1">
    <property type="entry name" value="PROTEIN KINASE SUPERFAMILY PROTEIN"/>
    <property type="match status" value="1"/>
</dbReference>
<feature type="domain" description="Protein kinase" evidence="2">
    <location>
        <begin position="103"/>
        <end position="442"/>
    </location>
</feature>
<sequence>MCRSRMATNAAEPTSISPPTPRRSSRNSRATTRTSTSQPSAVPQSPRSAVPSDPSTSNITSANYSSGSSYRLDTSTATASLSSRTSLTSLRGSLPEKPHIYDFSEIRSATNNFLAKRYSASPTPSWRCTLRDKDVIIFQRKFRRKMETSELKDKLSIICRSHHMSIIKLLGASISGNHIYLVYDYMHGANLVDCLRNPRNANFTVLSTWMSRMQIATDLAHGLDYIHNNTGMSINLVHKHVKSSGVIVTEPSFNAKICHFGTAELCGEAVGEQKEGNVVKIGGSGEITEEVSESPADLRRLDSRVLQFEGVRGYMSPEFQLTGVATQQSDVYAFGVVILELLSGEEPLRYKFDRASGNYRKISIIDRAKVVVDGDGDDGGGDRGEDGVEWRLRRWVDGKLKDSFPVEVAEKITRVALECVHVEPDQRPNMRRVAGKISKLYLESKIWSDRVKFPTGISISLGPRE</sequence>
<dbReference type="Proteomes" id="UP001642360">
    <property type="component" value="Unassembled WGS sequence"/>
</dbReference>
<feature type="compositionally biased region" description="Low complexity" evidence="1">
    <location>
        <begin position="27"/>
        <end position="40"/>
    </location>
</feature>
<evidence type="ECO:0000259" key="2">
    <source>
        <dbReference type="PROSITE" id="PS50011"/>
    </source>
</evidence>
<comment type="caution">
    <text evidence="3">The sequence shown here is derived from an EMBL/GenBank/DDBJ whole genome shotgun (WGS) entry which is preliminary data.</text>
</comment>
<feature type="region of interest" description="Disordered" evidence="1">
    <location>
        <begin position="1"/>
        <end position="71"/>
    </location>
</feature>
<gene>
    <name evidence="3" type="ORF">ILEXP_LOCUS27164</name>
</gene>
<dbReference type="InterPro" id="IPR011009">
    <property type="entry name" value="Kinase-like_dom_sf"/>
</dbReference>
<dbReference type="PANTHER" id="PTHR46863">
    <property type="entry name" value="OS09G0572100 PROTEIN"/>
    <property type="match status" value="1"/>
</dbReference>